<sequence>MKLSPKQLWGSNEPTALRFLPSITGSEHPNVIALPLVRKSFFHSLFLHSQDIRFDISQKACVPQKDEKSQTGITLPRARVLLNTKLL</sequence>
<proteinExistence type="predicted"/>
<evidence type="ECO:0000313" key="1">
    <source>
        <dbReference type="EMBL" id="GFQ70414.1"/>
    </source>
</evidence>
<organism evidence="1 2">
    <name type="scientific">Trichonephila clavata</name>
    <name type="common">Joro spider</name>
    <name type="synonym">Nephila clavata</name>
    <dbReference type="NCBI Taxonomy" id="2740835"/>
    <lineage>
        <taxon>Eukaryota</taxon>
        <taxon>Metazoa</taxon>
        <taxon>Ecdysozoa</taxon>
        <taxon>Arthropoda</taxon>
        <taxon>Chelicerata</taxon>
        <taxon>Arachnida</taxon>
        <taxon>Araneae</taxon>
        <taxon>Araneomorphae</taxon>
        <taxon>Entelegynae</taxon>
        <taxon>Araneoidea</taxon>
        <taxon>Nephilidae</taxon>
        <taxon>Trichonephila</taxon>
    </lineage>
</organism>
<dbReference type="AlphaFoldDB" id="A0A8X6KDL3"/>
<evidence type="ECO:0000313" key="2">
    <source>
        <dbReference type="Proteomes" id="UP000887116"/>
    </source>
</evidence>
<reference evidence="1" key="1">
    <citation type="submission" date="2020-07" db="EMBL/GenBank/DDBJ databases">
        <title>Multicomponent nature underlies the extraordinary mechanical properties of spider dragline silk.</title>
        <authorList>
            <person name="Kono N."/>
            <person name="Nakamura H."/>
            <person name="Mori M."/>
            <person name="Yoshida Y."/>
            <person name="Ohtoshi R."/>
            <person name="Malay A.D."/>
            <person name="Moran D.A.P."/>
            <person name="Tomita M."/>
            <person name="Numata K."/>
            <person name="Arakawa K."/>
        </authorList>
    </citation>
    <scope>NUCLEOTIDE SEQUENCE</scope>
</reference>
<dbReference type="EMBL" id="BMAO01020862">
    <property type="protein sequence ID" value="GFQ70414.1"/>
    <property type="molecule type" value="Genomic_DNA"/>
</dbReference>
<name>A0A8X6KDL3_TRICU</name>
<accession>A0A8X6KDL3</accession>
<dbReference type="Proteomes" id="UP000887116">
    <property type="component" value="Unassembled WGS sequence"/>
</dbReference>
<protein>
    <submittedName>
        <fullName evidence="1">Uncharacterized protein</fullName>
    </submittedName>
</protein>
<comment type="caution">
    <text evidence="1">The sequence shown here is derived from an EMBL/GenBank/DDBJ whole genome shotgun (WGS) entry which is preliminary data.</text>
</comment>
<keyword evidence="2" id="KW-1185">Reference proteome</keyword>
<gene>
    <name evidence="1" type="ORF">TNCT_417651</name>
</gene>